<accession>W7HM43</accession>
<dbReference type="GO" id="GO:0032259">
    <property type="term" value="P:methylation"/>
    <property type="evidence" value="ECO:0007669"/>
    <property type="project" value="UniProtKB-KW"/>
</dbReference>
<protein>
    <recommendedName>
        <fullName evidence="4">Rubisco LSMT substrate-binding domain-containing protein</fullName>
    </recommendedName>
</protein>
<keyword evidence="1" id="KW-0489">Methyltransferase</keyword>
<dbReference type="Pfam" id="PF09273">
    <property type="entry name" value="Rubis-subs-bind"/>
    <property type="match status" value="1"/>
</dbReference>
<dbReference type="Gene3D" id="3.90.1420.10">
    <property type="entry name" value="Rubisco LSMT, substrate-binding domain"/>
    <property type="match status" value="1"/>
</dbReference>
<dbReference type="HOGENOM" id="CLU_017135_0_0_1"/>
<dbReference type="SUPFAM" id="SSF82199">
    <property type="entry name" value="SET domain"/>
    <property type="match status" value="1"/>
</dbReference>
<organism evidence="5 6">
    <name type="scientific">Drechslerella stenobrocha 248</name>
    <dbReference type="NCBI Taxonomy" id="1043628"/>
    <lineage>
        <taxon>Eukaryota</taxon>
        <taxon>Fungi</taxon>
        <taxon>Dikarya</taxon>
        <taxon>Ascomycota</taxon>
        <taxon>Pezizomycotina</taxon>
        <taxon>Orbiliomycetes</taxon>
        <taxon>Orbiliales</taxon>
        <taxon>Orbiliaceae</taxon>
        <taxon>Drechslerella</taxon>
    </lineage>
</organism>
<dbReference type="SUPFAM" id="SSF81822">
    <property type="entry name" value="RuBisCo LSMT C-terminal, substrate-binding domain"/>
    <property type="match status" value="1"/>
</dbReference>
<dbReference type="GO" id="GO:0005634">
    <property type="term" value="C:nucleus"/>
    <property type="evidence" value="ECO:0007669"/>
    <property type="project" value="TreeGrafter"/>
</dbReference>
<dbReference type="AlphaFoldDB" id="W7HM43"/>
<dbReference type="GO" id="GO:0016279">
    <property type="term" value="F:protein-lysine N-methyltransferase activity"/>
    <property type="evidence" value="ECO:0007669"/>
    <property type="project" value="TreeGrafter"/>
</dbReference>
<keyword evidence="3" id="KW-0949">S-adenosyl-L-methionine</keyword>
<name>W7HM43_9PEZI</name>
<dbReference type="PANTHER" id="PTHR13271">
    <property type="entry name" value="UNCHARACTERIZED PUTATIVE METHYLTRANSFERASE"/>
    <property type="match status" value="1"/>
</dbReference>
<evidence type="ECO:0000313" key="5">
    <source>
        <dbReference type="EMBL" id="EWC45056.1"/>
    </source>
</evidence>
<evidence type="ECO:0000256" key="1">
    <source>
        <dbReference type="ARBA" id="ARBA00022603"/>
    </source>
</evidence>
<sequence>MSNTIATGWLAHNGAQLHPDVQISPASGSFTSTAPMPAATALLSVPSSAALSTANGSLIQRAPALSERAQWPALILTIMYECSLLDSKWRAYLDSLPREFDTLMYWTDDELRELEGSAVLGKIGKDESMIMYQAEIMVFAEAHREIFQDVDMSLETFHRVGSWIMAFSSDFEKPVDENAMNDDDEDDDDDERFDSLNSDKVMVPFANLLPGDCALTNCEWTTSASAITLTATKDIPAGGTLYTDPGALPRSDLLRRLGAFPQSSARHDVIEIDSTLIISVAGKALSESARDARIERLVDEELLEDSYDIEVDGAIPSDILVVVQAFAVDDATFQSYVEQERYPKAKKDGRARDVLLEVVRKRREGYRTTGGEDVALLRGGEMLLRRRRMAVEVRLGEKEILGKMEGVVRGWGDVEEVGSGGRERKRQKVR</sequence>
<evidence type="ECO:0000256" key="2">
    <source>
        <dbReference type="ARBA" id="ARBA00022679"/>
    </source>
</evidence>
<dbReference type="InterPro" id="IPR046341">
    <property type="entry name" value="SET_dom_sf"/>
</dbReference>
<dbReference type="OrthoDB" id="341421at2759"/>
<dbReference type="Proteomes" id="UP000024837">
    <property type="component" value="Unassembled WGS sequence"/>
</dbReference>
<keyword evidence="2" id="KW-0808">Transferase</keyword>
<keyword evidence="6" id="KW-1185">Reference proteome</keyword>
<feature type="domain" description="Rubisco LSMT substrate-binding" evidence="4">
    <location>
        <begin position="300"/>
        <end position="401"/>
    </location>
</feature>
<proteinExistence type="predicted"/>
<evidence type="ECO:0000313" key="6">
    <source>
        <dbReference type="Proteomes" id="UP000024837"/>
    </source>
</evidence>
<reference evidence="5 6" key="1">
    <citation type="submission" date="2013-05" db="EMBL/GenBank/DDBJ databases">
        <title>Drechslerella stenobrocha genome reveals carnivorous origination and mechanical trapping mechanism of predatory fungi.</title>
        <authorList>
            <person name="Liu X."/>
            <person name="Zhang W."/>
            <person name="Liu K."/>
        </authorList>
    </citation>
    <scope>NUCLEOTIDE SEQUENCE [LARGE SCALE GENOMIC DNA]</scope>
    <source>
        <strain evidence="5 6">248</strain>
    </source>
</reference>
<dbReference type="PANTHER" id="PTHR13271:SF34">
    <property type="entry name" value="N-LYSINE METHYLTRANSFERASE SETD6"/>
    <property type="match status" value="1"/>
</dbReference>
<dbReference type="InterPro" id="IPR015353">
    <property type="entry name" value="Rubisco_LSMT_subst-bd"/>
</dbReference>
<dbReference type="InterPro" id="IPR036464">
    <property type="entry name" value="Rubisco_LSMT_subst-bd_sf"/>
</dbReference>
<dbReference type="InterPro" id="IPR050600">
    <property type="entry name" value="SETD3_SETD6_MTase"/>
</dbReference>
<gene>
    <name evidence="5" type="ORF">DRE_06195</name>
</gene>
<evidence type="ECO:0000256" key="3">
    <source>
        <dbReference type="ARBA" id="ARBA00022691"/>
    </source>
</evidence>
<dbReference type="EMBL" id="KI966431">
    <property type="protein sequence ID" value="EWC45056.1"/>
    <property type="molecule type" value="Genomic_DNA"/>
</dbReference>
<evidence type="ECO:0000259" key="4">
    <source>
        <dbReference type="Pfam" id="PF09273"/>
    </source>
</evidence>
<dbReference type="Gene3D" id="3.90.1410.10">
    <property type="entry name" value="set domain protein methyltransferase, domain 1"/>
    <property type="match status" value="1"/>
</dbReference>